<keyword evidence="9 16" id="KW-0521">NADP</keyword>
<evidence type="ECO:0000256" key="7">
    <source>
        <dbReference type="ARBA" id="ARBA00022630"/>
    </source>
</evidence>
<comment type="catalytic activity">
    <reaction evidence="15 16">
        <text>UDP-N-acetyl-alpha-D-muramate + NADP(+) = UDP-N-acetyl-3-O-(1-carboxyvinyl)-alpha-D-glucosamine + NADPH + H(+)</text>
        <dbReference type="Rhea" id="RHEA:12248"/>
        <dbReference type="ChEBI" id="CHEBI:15378"/>
        <dbReference type="ChEBI" id="CHEBI:57783"/>
        <dbReference type="ChEBI" id="CHEBI:58349"/>
        <dbReference type="ChEBI" id="CHEBI:68483"/>
        <dbReference type="ChEBI" id="CHEBI:70757"/>
        <dbReference type="EC" id="1.3.1.98"/>
    </reaction>
</comment>
<dbReference type="NCBIfam" id="NF010480">
    <property type="entry name" value="PRK13905.1"/>
    <property type="match status" value="1"/>
</dbReference>
<feature type="active site" description="Proton donor" evidence="16">
    <location>
        <position position="226"/>
    </location>
</feature>
<reference evidence="18 19" key="1">
    <citation type="journal article" date="2016" name="Int. J. Syst. Evol. Microbiol.">
        <title>Desulfotomaculum ferrireducens sp. nov., a moderately thermophilic sulfate-reducing and dissimilatory Fe(III)-reducing bacterium isolated from compost.</title>
        <authorList>
            <person name="Yang G."/>
            <person name="Guo J."/>
            <person name="Zhuang L."/>
            <person name="Yuan Y."/>
            <person name="Zhou S."/>
        </authorList>
    </citation>
    <scope>NUCLEOTIDE SEQUENCE [LARGE SCALE GENOMIC DNA]</scope>
    <source>
        <strain evidence="18 19">GSS09</strain>
    </source>
</reference>
<dbReference type="STRING" id="1833852.B0537_03805"/>
<evidence type="ECO:0000256" key="5">
    <source>
        <dbReference type="ARBA" id="ARBA00022490"/>
    </source>
</evidence>
<keyword evidence="13 16" id="KW-0131">Cell cycle</keyword>
<dbReference type="Gene3D" id="3.30.465.10">
    <property type="match status" value="1"/>
</dbReference>
<feature type="active site" evidence="16">
    <location>
        <position position="296"/>
    </location>
</feature>
<evidence type="ECO:0000256" key="1">
    <source>
        <dbReference type="ARBA" id="ARBA00001974"/>
    </source>
</evidence>
<evidence type="ECO:0000256" key="4">
    <source>
        <dbReference type="ARBA" id="ARBA00004752"/>
    </source>
</evidence>
<dbReference type="GO" id="GO:0008762">
    <property type="term" value="F:UDP-N-acetylmuramate dehydrogenase activity"/>
    <property type="evidence" value="ECO:0007669"/>
    <property type="project" value="UniProtKB-UniRule"/>
</dbReference>
<gene>
    <name evidence="16" type="primary">murB</name>
    <name evidence="18" type="ORF">B0537_03805</name>
</gene>
<keyword evidence="5 16" id="KW-0963">Cytoplasm</keyword>
<evidence type="ECO:0000256" key="6">
    <source>
        <dbReference type="ARBA" id="ARBA00022618"/>
    </source>
</evidence>
<dbReference type="InterPro" id="IPR016167">
    <property type="entry name" value="FAD-bd_PCMH_sub1"/>
</dbReference>
<evidence type="ECO:0000256" key="14">
    <source>
        <dbReference type="ARBA" id="ARBA00023316"/>
    </source>
</evidence>
<dbReference type="GO" id="GO:0008360">
    <property type="term" value="P:regulation of cell shape"/>
    <property type="evidence" value="ECO:0007669"/>
    <property type="project" value="UniProtKB-KW"/>
</dbReference>
<evidence type="ECO:0000256" key="2">
    <source>
        <dbReference type="ARBA" id="ARBA00003921"/>
    </source>
</evidence>
<keyword evidence="6 16" id="KW-0132">Cell division</keyword>
<feature type="domain" description="FAD-binding PCMH-type" evidence="17">
    <location>
        <begin position="32"/>
        <end position="212"/>
    </location>
</feature>
<dbReference type="GO" id="GO:0071555">
    <property type="term" value="P:cell wall organization"/>
    <property type="evidence" value="ECO:0007669"/>
    <property type="project" value="UniProtKB-KW"/>
</dbReference>
<comment type="function">
    <text evidence="2 16">Cell wall formation.</text>
</comment>
<dbReference type="InterPro" id="IPR016166">
    <property type="entry name" value="FAD-bd_PCMH"/>
</dbReference>
<evidence type="ECO:0000256" key="13">
    <source>
        <dbReference type="ARBA" id="ARBA00023306"/>
    </source>
</evidence>
<dbReference type="Pfam" id="PF01565">
    <property type="entry name" value="FAD_binding_4"/>
    <property type="match status" value="1"/>
</dbReference>
<evidence type="ECO:0000313" key="18">
    <source>
        <dbReference type="EMBL" id="AQS58289.1"/>
    </source>
</evidence>
<evidence type="ECO:0000313" key="19">
    <source>
        <dbReference type="Proteomes" id="UP000189464"/>
    </source>
</evidence>
<accession>A0A1S6IU39</accession>
<keyword evidence="8 16" id="KW-0274">FAD</keyword>
<dbReference type="InterPro" id="IPR036635">
    <property type="entry name" value="MurB_C_sf"/>
</dbReference>
<name>A0A1S6IU39_9FIRM</name>
<dbReference type="PANTHER" id="PTHR21071">
    <property type="entry name" value="UDP-N-ACETYLENOLPYRUVOYLGLUCOSAMINE REDUCTASE"/>
    <property type="match status" value="1"/>
</dbReference>
<evidence type="ECO:0000256" key="16">
    <source>
        <dbReference type="HAMAP-Rule" id="MF_00037"/>
    </source>
</evidence>
<dbReference type="GO" id="GO:0009252">
    <property type="term" value="P:peptidoglycan biosynthetic process"/>
    <property type="evidence" value="ECO:0007669"/>
    <property type="project" value="UniProtKB-UniRule"/>
</dbReference>
<dbReference type="InterPro" id="IPR036318">
    <property type="entry name" value="FAD-bd_PCMH-like_sf"/>
</dbReference>
<organism evidence="18 19">
    <name type="scientific">Desulforamulus ferrireducens</name>
    <dbReference type="NCBI Taxonomy" id="1833852"/>
    <lineage>
        <taxon>Bacteria</taxon>
        <taxon>Bacillati</taxon>
        <taxon>Bacillota</taxon>
        <taxon>Clostridia</taxon>
        <taxon>Eubacteriales</taxon>
        <taxon>Peptococcaceae</taxon>
        <taxon>Desulforamulus</taxon>
    </lineage>
</organism>
<comment type="subcellular location">
    <subcellularLocation>
        <location evidence="3 16">Cytoplasm</location>
    </subcellularLocation>
</comment>
<dbReference type="EMBL" id="CP019698">
    <property type="protein sequence ID" value="AQS58289.1"/>
    <property type="molecule type" value="Genomic_DNA"/>
</dbReference>
<dbReference type="InterPro" id="IPR006094">
    <property type="entry name" value="Oxid_FAD_bind_N"/>
</dbReference>
<dbReference type="GO" id="GO:0005829">
    <property type="term" value="C:cytosol"/>
    <property type="evidence" value="ECO:0007669"/>
    <property type="project" value="TreeGrafter"/>
</dbReference>
<dbReference type="Gene3D" id="3.90.78.10">
    <property type="entry name" value="UDP-N-acetylenolpyruvoylglucosamine reductase, C-terminal domain"/>
    <property type="match status" value="1"/>
</dbReference>
<feature type="active site" evidence="16">
    <location>
        <position position="176"/>
    </location>
</feature>
<keyword evidence="14 16" id="KW-0961">Cell wall biogenesis/degradation</keyword>
<dbReference type="RefSeq" id="WP_077713253.1">
    <property type="nucleotide sequence ID" value="NZ_CP019698.1"/>
</dbReference>
<keyword evidence="19" id="KW-1185">Reference proteome</keyword>
<dbReference type="HAMAP" id="MF_00037">
    <property type="entry name" value="MurB"/>
    <property type="match status" value="1"/>
</dbReference>
<evidence type="ECO:0000256" key="9">
    <source>
        <dbReference type="ARBA" id="ARBA00022857"/>
    </source>
</evidence>
<dbReference type="Pfam" id="PF02873">
    <property type="entry name" value="MurB_C"/>
    <property type="match status" value="1"/>
</dbReference>
<dbReference type="PANTHER" id="PTHR21071:SF4">
    <property type="entry name" value="UDP-N-ACETYLENOLPYRUVOYLGLUCOSAMINE REDUCTASE"/>
    <property type="match status" value="1"/>
</dbReference>
<comment type="pathway">
    <text evidence="4 16">Cell wall biogenesis; peptidoglycan biosynthesis.</text>
</comment>
<evidence type="ECO:0000256" key="3">
    <source>
        <dbReference type="ARBA" id="ARBA00004496"/>
    </source>
</evidence>
<dbReference type="NCBIfam" id="TIGR00179">
    <property type="entry name" value="murB"/>
    <property type="match status" value="1"/>
</dbReference>
<keyword evidence="12 16" id="KW-0560">Oxidoreductase</keyword>
<comment type="cofactor">
    <cofactor evidence="1 16">
        <name>FAD</name>
        <dbReference type="ChEBI" id="CHEBI:57692"/>
    </cofactor>
</comment>
<protein>
    <recommendedName>
        <fullName evidence="16">UDP-N-acetylenolpyruvoylglucosamine reductase</fullName>
        <ecNumber evidence="16">1.3.1.98</ecNumber>
    </recommendedName>
    <alternativeName>
        <fullName evidence="16">UDP-N-acetylmuramate dehydrogenase</fullName>
    </alternativeName>
</protein>
<keyword evidence="11 16" id="KW-0573">Peptidoglycan synthesis</keyword>
<evidence type="ECO:0000256" key="12">
    <source>
        <dbReference type="ARBA" id="ARBA00023002"/>
    </source>
</evidence>
<dbReference type="GO" id="GO:0051301">
    <property type="term" value="P:cell division"/>
    <property type="evidence" value="ECO:0007669"/>
    <property type="project" value="UniProtKB-KW"/>
</dbReference>
<dbReference type="UniPathway" id="UPA00219"/>
<evidence type="ECO:0000256" key="10">
    <source>
        <dbReference type="ARBA" id="ARBA00022960"/>
    </source>
</evidence>
<dbReference type="InterPro" id="IPR016169">
    <property type="entry name" value="FAD-bd_PCMH_sub2"/>
</dbReference>
<evidence type="ECO:0000256" key="15">
    <source>
        <dbReference type="ARBA" id="ARBA00048914"/>
    </source>
</evidence>
<dbReference type="SUPFAM" id="SSF56194">
    <property type="entry name" value="Uridine diphospho-N-Acetylenolpyruvylglucosamine reductase, MurB, C-terminal domain"/>
    <property type="match status" value="1"/>
</dbReference>
<evidence type="ECO:0000256" key="8">
    <source>
        <dbReference type="ARBA" id="ARBA00022827"/>
    </source>
</evidence>
<sequence length="303" mass="32722">MNYTSLAGELQSLVKGTVLVNEPMKKHTTWRIGGNADLFVHPADKEDVRQAIEFARSKQMPCTVIGNGSNLLVRDGGIRGMVLKVGRGLAGISIEGTTIKAGAGAMLPELAAAARQAGIGGFEFAAGIPGSLGGAIMMNAGALNGCVADVLVSVEALNEDNQYVTFYKEDLDFSYRFSSLQDKAIICLETSWRGFPKSSETIKEETREYLSKRKLAQPQGYPTAGSVFKNPPGDYAGRLIEACACKGMRVGDAEVSQKHANWIINLGNATARDVLTLIEKIKKQVQERFNITLHLEIRVLGED</sequence>
<dbReference type="InterPro" id="IPR003170">
    <property type="entry name" value="MurB"/>
</dbReference>
<keyword evidence="10 16" id="KW-0133">Cell shape</keyword>
<dbReference type="EC" id="1.3.1.98" evidence="16"/>
<dbReference type="OrthoDB" id="9804753at2"/>
<dbReference type="SUPFAM" id="SSF56176">
    <property type="entry name" value="FAD-binding/transporter-associated domain-like"/>
    <property type="match status" value="1"/>
</dbReference>
<dbReference type="KEGG" id="dfg:B0537_03805"/>
<dbReference type="GO" id="GO:0071949">
    <property type="term" value="F:FAD binding"/>
    <property type="evidence" value="ECO:0007669"/>
    <property type="project" value="InterPro"/>
</dbReference>
<proteinExistence type="inferred from homology"/>
<comment type="similarity">
    <text evidence="16">Belongs to the MurB family.</text>
</comment>
<dbReference type="PROSITE" id="PS51387">
    <property type="entry name" value="FAD_PCMH"/>
    <property type="match status" value="1"/>
</dbReference>
<evidence type="ECO:0000259" key="17">
    <source>
        <dbReference type="PROSITE" id="PS51387"/>
    </source>
</evidence>
<dbReference type="AlphaFoldDB" id="A0A1S6IU39"/>
<evidence type="ECO:0000256" key="11">
    <source>
        <dbReference type="ARBA" id="ARBA00022984"/>
    </source>
</evidence>
<dbReference type="Gene3D" id="3.30.43.10">
    <property type="entry name" value="Uridine Diphospho-n-acetylenolpyruvylglucosamine Reductase, domain 2"/>
    <property type="match status" value="1"/>
</dbReference>
<dbReference type="InterPro" id="IPR011601">
    <property type="entry name" value="MurB_C"/>
</dbReference>
<keyword evidence="7 16" id="KW-0285">Flavoprotein</keyword>
<dbReference type="Proteomes" id="UP000189464">
    <property type="component" value="Chromosome"/>
</dbReference>